<keyword evidence="3" id="KW-0560">Oxidoreductase</keyword>
<dbReference type="PANTHER" id="PTHR11496:SF102">
    <property type="entry name" value="ALCOHOL DEHYDROGENASE 4"/>
    <property type="match status" value="1"/>
</dbReference>
<reference evidence="7 8" key="1">
    <citation type="submission" date="2020-07" db="EMBL/GenBank/DDBJ databases">
        <title>Taxonomic revisions and descriptions of new bacterial species based on genomic comparisons in the high-G+C-content subgroup of the family Alcaligenaceae.</title>
        <authorList>
            <person name="Szabo A."/>
            <person name="Felfoldi T."/>
        </authorList>
    </citation>
    <scope>NUCLEOTIDE SEQUENCE [LARGE SCALE GENOMIC DNA]</scope>
    <source>
        <strain evidence="7 8">DSM 25667</strain>
    </source>
</reference>
<sequence length="390" mass="41338">MLQPTSVFQPMPRIVQGTSKLAQNLPAEVARFNASNILIVTDPGLIKTGIPAMVSELLSNEYQVSIYSDVESDPSVESVDQCAAYAKQHGFDLIVGLGGGSPIDTAKCTSILVTNPGKTADYLGIEKVPNPGLPKILIPTTAGTGSEVTNVAVLSLKEAQTKKGIVSRYLMADCAILDAALTTGLPGHITAATGMDALTHAIEAYVSRFAQPLTDYFALEAIRRLGRSLRTAVHYGQNLRAREDALVGSLYAGLAFGSAATGMVHGLAMPLGGLYNIPHGIANAVLLPHVMRFNLVAATQRFADIAQALGEPVEGLSVRAAAERAIAAVESLSQDIGIPRYLEELDVPRSGMDDIARDGMTNSRQVQPNPRHVTYEGLIGILERAFRTPA</sequence>
<dbReference type="PROSITE" id="PS00913">
    <property type="entry name" value="ADH_IRON_1"/>
    <property type="match status" value="1"/>
</dbReference>
<evidence type="ECO:0000256" key="2">
    <source>
        <dbReference type="ARBA" id="ARBA00007358"/>
    </source>
</evidence>
<comment type="caution">
    <text evidence="7">The sequence shown here is derived from an EMBL/GenBank/DDBJ whole genome shotgun (WGS) entry which is preliminary data.</text>
</comment>
<dbReference type="Pfam" id="PF00465">
    <property type="entry name" value="Fe-ADH"/>
    <property type="match status" value="1"/>
</dbReference>
<evidence type="ECO:0000313" key="7">
    <source>
        <dbReference type="EMBL" id="NYT84278.1"/>
    </source>
</evidence>
<dbReference type="InterPro" id="IPR056798">
    <property type="entry name" value="ADH_Fe_C"/>
</dbReference>
<feature type="domain" description="Alcohol dehydrogenase iron-type/glycerol dehydrogenase GldA" evidence="5">
    <location>
        <begin position="13"/>
        <end position="178"/>
    </location>
</feature>
<dbReference type="EMBL" id="JACCEV010000001">
    <property type="protein sequence ID" value="NYT84278.1"/>
    <property type="molecule type" value="Genomic_DNA"/>
</dbReference>
<feature type="domain" description="Fe-containing alcohol dehydrogenase-like C-terminal" evidence="6">
    <location>
        <begin position="190"/>
        <end position="386"/>
    </location>
</feature>
<dbReference type="CDD" id="cd08551">
    <property type="entry name" value="Fe-ADH"/>
    <property type="match status" value="1"/>
</dbReference>
<keyword evidence="8" id="KW-1185">Reference proteome</keyword>
<dbReference type="PANTHER" id="PTHR11496">
    <property type="entry name" value="ALCOHOL DEHYDROGENASE"/>
    <property type="match status" value="1"/>
</dbReference>
<dbReference type="Proteomes" id="UP000554144">
    <property type="component" value="Unassembled WGS sequence"/>
</dbReference>
<dbReference type="Gene3D" id="1.20.1090.10">
    <property type="entry name" value="Dehydroquinate synthase-like - alpha domain"/>
    <property type="match status" value="1"/>
</dbReference>
<dbReference type="SUPFAM" id="SSF56796">
    <property type="entry name" value="Dehydroquinate synthase-like"/>
    <property type="match status" value="1"/>
</dbReference>
<proteinExistence type="inferred from homology"/>
<dbReference type="InterPro" id="IPR018211">
    <property type="entry name" value="ADH_Fe_CS"/>
</dbReference>
<name>A0A853GMQ2_9BURK</name>
<comment type="similarity">
    <text evidence="2">Belongs to the iron-containing alcohol dehydrogenase family.</text>
</comment>
<dbReference type="InterPro" id="IPR039697">
    <property type="entry name" value="Alcohol_dehydrogenase_Fe"/>
</dbReference>
<dbReference type="FunFam" id="1.20.1090.10:FF:000001">
    <property type="entry name" value="Aldehyde-alcohol dehydrogenase"/>
    <property type="match status" value="1"/>
</dbReference>
<evidence type="ECO:0000313" key="8">
    <source>
        <dbReference type="Proteomes" id="UP000554144"/>
    </source>
</evidence>
<evidence type="ECO:0000256" key="4">
    <source>
        <dbReference type="ARBA" id="ARBA00023027"/>
    </source>
</evidence>
<dbReference type="AlphaFoldDB" id="A0A853GMQ2"/>
<dbReference type="GO" id="GO:0004022">
    <property type="term" value="F:alcohol dehydrogenase (NAD+) activity"/>
    <property type="evidence" value="ECO:0007669"/>
    <property type="project" value="TreeGrafter"/>
</dbReference>
<dbReference type="FunFam" id="3.40.50.1970:FF:000003">
    <property type="entry name" value="Alcohol dehydrogenase, iron-containing"/>
    <property type="match status" value="1"/>
</dbReference>
<dbReference type="OrthoDB" id="9815791at2"/>
<dbReference type="GO" id="GO:0046872">
    <property type="term" value="F:metal ion binding"/>
    <property type="evidence" value="ECO:0007669"/>
    <property type="project" value="InterPro"/>
</dbReference>
<dbReference type="Gene3D" id="3.40.50.1970">
    <property type="match status" value="1"/>
</dbReference>
<accession>A0A853GMQ2</accession>
<gene>
    <name evidence="7" type="ORF">H0A62_01560</name>
</gene>
<keyword evidence="4" id="KW-0520">NAD</keyword>
<comment type="cofactor">
    <cofactor evidence="1">
        <name>Fe cation</name>
        <dbReference type="ChEBI" id="CHEBI:24875"/>
    </cofactor>
</comment>
<evidence type="ECO:0000259" key="6">
    <source>
        <dbReference type="Pfam" id="PF25137"/>
    </source>
</evidence>
<evidence type="ECO:0000259" key="5">
    <source>
        <dbReference type="Pfam" id="PF00465"/>
    </source>
</evidence>
<dbReference type="RefSeq" id="WP_130038545.1">
    <property type="nucleotide sequence ID" value="NZ_JACCEV010000001.1"/>
</dbReference>
<organism evidence="7 8">
    <name type="scientific">Pollutimonas harenae</name>
    <dbReference type="NCBI Taxonomy" id="657015"/>
    <lineage>
        <taxon>Bacteria</taxon>
        <taxon>Pseudomonadati</taxon>
        <taxon>Pseudomonadota</taxon>
        <taxon>Betaproteobacteria</taxon>
        <taxon>Burkholderiales</taxon>
        <taxon>Alcaligenaceae</taxon>
        <taxon>Pollutimonas</taxon>
    </lineage>
</organism>
<dbReference type="Pfam" id="PF25137">
    <property type="entry name" value="ADH_Fe_C"/>
    <property type="match status" value="1"/>
</dbReference>
<dbReference type="InterPro" id="IPR001670">
    <property type="entry name" value="ADH_Fe/GldA"/>
</dbReference>
<protein>
    <submittedName>
        <fullName evidence="7">Iron-containing alcohol dehydrogenase</fullName>
    </submittedName>
</protein>
<evidence type="ECO:0000256" key="1">
    <source>
        <dbReference type="ARBA" id="ARBA00001962"/>
    </source>
</evidence>
<evidence type="ECO:0000256" key="3">
    <source>
        <dbReference type="ARBA" id="ARBA00023002"/>
    </source>
</evidence>